<keyword evidence="2" id="KW-1185">Reference proteome</keyword>
<sequence>MKESRLSIRVSPEELESIKKSAADAEMTLADYCLSAIRDKQGIQPEAFDNISLHRRIKVLEDKMKLLGH</sequence>
<name>A0A0V7ZCJ0_9CYAN</name>
<proteinExistence type="predicted"/>
<organism evidence="1 2">
    <name type="scientific">Mastigocoleus testarum BC008</name>
    <dbReference type="NCBI Taxonomy" id="371196"/>
    <lineage>
        <taxon>Bacteria</taxon>
        <taxon>Bacillati</taxon>
        <taxon>Cyanobacteriota</taxon>
        <taxon>Cyanophyceae</taxon>
        <taxon>Nostocales</taxon>
        <taxon>Hapalosiphonaceae</taxon>
        <taxon>Mastigocoleus</taxon>
    </lineage>
</organism>
<protein>
    <recommendedName>
        <fullName evidence="3">CopG family transcriptional regulator</fullName>
    </recommendedName>
</protein>
<dbReference type="InterPro" id="IPR038296">
    <property type="entry name" value="ParD_sf"/>
</dbReference>
<dbReference type="AlphaFoldDB" id="A0A0V7ZCJ0"/>
<comment type="caution">
    <text evidence="1">The sequence shown here is derived from an EMBL/GenBank/DDBJ whole genome shotgun (WGS) entry which is preliminary data.</text>
</comment>
<evidence type="ECO:0000313" key="2">
    <source>
        <dbReference type="Proteomes" id="UP000053372"/>
    </source>
</evidence>
<dbReference type="Pfam" id="PF21983">
    <property type="entry name" value="NikA-like"/>
    <property type="match status" value="1"/>
</dbReference>
<reference evidence="1 2" key="1">
    <citation type="journal article" date="2015" name="Genome Announc.">
        <title>Draft Genome of the Euendolithic (true boring) Cyanobacterium Mastigocoleus testarum strain BC008.</title>
        <authorList>
            <person name="Guida B.S."/>
            <person name="Garcia-Pichel F."/>
        </authorList>
    </citation>
    <scope>NUCLEOTIDE SEQUENCE [LARGE SCALE GENOMIC DNA]</scope>
    <source>
        <strain evidence="1 2">BC008</strain>
    </source>
</reference>
<gene>
    <name evidence="1" type="ORF">BC008_08705</name>
</gene>
<dbReference type="Gene3D" id="6.10.180.10">
    <property type="entry name" value="Antitoxin ParD"/>
    <property type="match status" value="1"/>
</dbReference>
<dbReference type="EMBL" id="LMTZ01000161">
    <property type="protein sequence ID" value="KST62240.1"/>
    <property type="molecule type" value="Genomic_DNA"/>
</dbReference>
<dbReference type="InterPro" id="IPR053842">
    <property type="entry name" value="NikA-like"/>
</dbReference>
<dbReference type="Proteomes" id="UP000053372">
    <property type="component" value="Unassembled WGS sequence"/>
</dbReference>
<dbReference type="RefSeq" id="WP_027843510.1">
    <property type="nucleotide sequence ID" value="NZ_LMTZ01000161.1"/>
</dbReference>
<evidence type="ECO:0000313" key="1">
    <source>
        <dbReference type="EMBL" id="KST62240.1"/>
    </source>
</evidence>
<accession>A0A0V7ZCJ0</accession>
<evidence type="ECO:0008006" key="3">
    <source>
        <dbReference type="Google" id="ProtNLM"/>
    </source>
</evidence>